<dbReference type="GO" id="GO:0005730">
    <property type="term" value="C:nucleolus"/>
    <property type="evidence" value="ECO:0007669"/>
    <property type="project" value="TreeGrafter"/>
</dbReference>
<keyword evidence="3 6" id="KW-0698">rRNA processing</keyword>
<dbReference type="GO" id="GO:0000460">
    <property type="term" value="P:maturation of 5.8S rRNA"/>
    <property type="evidence" value="ECO:0007669"/>
    <property type="project" value="TreeGrafter"/>
</dbReference>
<dbReference type="OrthoDB" id="1421013at2759"/>
<dbReference type="VEuPathDB" id="FungiDB:ASPVEDRAFT_40179"/>
<evidence type="ECO:0000256" key="2">
    <source>
        <dbReference type="ARBA" id="ARBA00009154"/>
    </source>
</evidence>
<feature type="compositionally biased region" description="Basic and acidic residues" evidence="7">
    <location>
        <begin position="127"/>
        <end position="136"/>
    </location>
</feature>
<keyword evidence="4 6" id="KW-0694">RNA-binding</keyword>
<feature type="region of interest" description="Disordered" evidence="7">
    <location>
        <begin position="127"/>
        <end position="242"/>
    </location>
</feature>
<evidence type="ECO:0000256" key="4">
    <source>
        <dbReference type="ARBA" id="ARBA00022884"/>
    </source>
</evidence>
<dbReference type="Proteomes" id="UP000184073">
    <property type="component" value="Unassembled WGS sequence"/>
</dbReference>
<reference evidence="9" key="1">
    <citation type="journal article" date="2017" name="Genome Biol.">
        <title>Comparative genomics reveals high biological diversity and specific adaptations in the industrially and medically important fungal genus Aspergillus.</title>
        <authorList>
            <person name="de Vries R.P."/>
            <person name="Riley R."/>
            <person name="Wiebenga A."/>
            <person name="Aguilar-Osorio G."/>
            <person name="Amillis S."/>
            <person name="Uchima C.A."/>
            <person name="Anderluh G."/>
            <person name="Asadollahi M."/>
            <person name="Askin M."/>
            <person name="Barry K."/>
            <person name="Battaglia E."/>
            <person name="Bayram O."/>
            <person name="Benocci T."/>
            <person name="Braus-Stromeyer S.A."/>
            <person name="Caldana C."/>
            <person name="Canovas D."/>
            <person name="Cerqueira G.C."/>
            <person name="Chen F."/>
            <person name="Chen W."/>
            <person name="Choi C."/>
            <person name="Clum A."/>
            <person name="Dos Santos R.A."/>
            <person name="Damasio A.R."/>
            <person name="Diallinas G."/>
            <person name="Emri T."/>
            <person name="Fekete E."/>
            <person name="Flipphi M."/>
            <person name="Freyberg S."/>
            <person name="Gallo A."/>
            <person name="Gournas C."/>
            <person name="Habgood R."/>
            <person name="Hainaut M."/>
            <person name="Harispe M.L."/>
            <person name="Henrissat B."/>
            <person name="Hilden K.S."/>
            <person name="Hope R."/>
            <person name="Hossain A."/>
            <person name="Karabika E."/>
            <person name="Karaffa L."/>
            <person name="Karanyi Z."/>
            <person name="Krasevec N."/>
            <person name="Kuo A."/>
            <person name="Kusch H."/>
            <person name="LaButti K."/>
            <person name="Lagendijk E.L."/>
            <person name="Lapidus A."/>
            <person name="Levasseur A."/>
            <person name="Lindquist E."/>
            <person name="Lipzen A."/>
            <person name="Logrieco A.F."/>
            <person name="MacCabe A."/>
            <person name="Maekelae M.R."/>
            <person name="Malavazi I."/>
            <person name="Melin P."/>
            <person name="Meyer V."/>
            <person name="Mielnichuk N."/>
            <person name="Miskei M."/>
            <person name="Molnar A.P."/>
            <person name="Mule G."/>
            <person name="Ngan C.Y."/>
            <person name="Orejas M."/>
            <person name="Orosz E."/>
            <person name="Ouedraogo J.P."/>
            <person name="Overkamp K.M."/>
            <person name="Park H.-S."/>
            <person name="Perrone G."/>
            <person name="Piumi F."/>
            <person name="Punt P.J."/>
            <person name="Ram A.F."/>
            <person name="Ramon A."/>
            <person name="Rauscher S."/>
            <person name="Record E."/>
            <person name="Riano-Pachon D.M."/>
            <person name="Robert V."/>
            <person name="Roehrig J."/>
            <person name="Ruller R."/>
            <person name="Salamov A."/>
            <person name="Salih N.S."/>
            <person name="Samson R.A."/>
            <person name="Sandor E."/>
            <person name="Sanguinetti M."/>
            <person name="Schuetze T."/>
            <person name="Sepcic K."/>
            <person name="Shelest E."/>
            <person name="Sherlock G."/>
            <person name="Sophianopoulou V."/>
            <person name="Squina F.M."/>
            <person name="Sun H."/>
            <person name="Susca A."/>
            <person name="Todd R.B."/>
            <person name="Tsang A."/>
            <person name="Unkles S.E."/>
            <person name="van de Wiele N."/>
            <person name="van Rossen-Uffink D."/>
            <person name="Oliveira J.V."/>
            <person name="Vesth T.C."/>
            <person name="Visser J."/>
            <person name="Yu J.-H."/>
            <person name="Zhou M."/>
            <person name="Andersen M.R."/>
            <person name="Archer D.B."/>
            <person name="Baker S.E."/>
            <person name="Benoit I."/>
            <person name="Brakhage A.A."/>
            <person name="Braus G.H."/>
            <person name="Fischer R."/>
            <person name="Frisvad J.C."/>
            <person name="Goldman G.H."/>
            <person name="Houbraken J."/>
            <person name="Oakley B."/>
            <person name="Pocsi I."/>
            <person name="Scazzocchio C."/>
            <person name="Seiboth B."/>
            <person name="vanKuyk P.A."/>
            <person name="Wortman J."/>
            <person name="Dyer P.S."/>
            <person name="Grigoriev I.V."/>
        </authorList>
    </citation>
    <scope>NUCLEOTIDE SEQUENCE [LARGE SCALE GENOMIC DNA]</scope>
    <source>
        <strain evidence="9">CBS 583.65</strain>
    </source>
</reference>
<evidence type="ECO:0000256" key="5">
    <source>
        <dbReference type="ARBA" id="ARBA00023242"/>
    </source>
</evidence>
<comment type="function">
    <text evidence="6">Required for exosome-dependent processing of pre-rRNA and small nucleolar RNA (snRNA) precursors. Involved in processing of 35S pre-rRNA at the A0, A1 and A2 sites.</text>
</comment>
<name>A0A1L9PGI9_ASPVE</name>
<accession>A0A1L9PGI9</accession>
<keyword evidence="5 6" id="KW-0539">Nucleus</keyword>
<dbReference type="GO" id="GO:0003723">
    <property type="term" value="F:RNA binding"/>
    <property type="evidence" value="ECO:0007669"/>
    <property type="project" value="UniProtKB-UniRule"/>
</dbReference>
<dbReference type="STRING" id="1036611.A0A1L9PGI9"/>
<evidence type="ECO:0000313" key="8">
    <source>
        <dbReference type="EMBL" id="OJJ00639.1"/>
    </source>
</evidence>
<keyword evidence="9" id="KW-1185">Reference proteome</keyword>
<protein>
    <recommendedName>
        <fullName evidence="6">Exosome complex protein</fullName>
    </recommendedName>
</protein>
<dbReference type="EMBL" id="KV878127">
    <property type="protein sequence ID" value="OJJ00639.1"/>
    <property type="molecule type" value="Genomic_DNA"/>
</dbReference>
<evidence type="ECO:0000256" key="1">
    <source>
        <dbReference type="ARBA" id="ARBA00004123"/>
    </source>
</evidence>
<evidence type="ECO:0000256" key="3">
    <source>
        <dbReference type="ARBA" id="ARBA00022552"/>
    </source>
</evidence>
<comment type="subcellular location">
    <subcellularLocation>
        <location evidence="1 6">Nucleus</location>
    </subcellularLocation>
</comment>
<dbReference type="PANTHER" id="PTHR15341">
    <property type="entry name" value="SUN-COR STEROID HORMONE RECEPTOR CO-REPRESSOR"/>
    <property type="match status" value="1"/>
</dbReference>
<comment type="similarity">
    <text evidence="2 6">Belongs to the C1D family.</text>
</comment>
<dbReference type="GO" id="GO:0003677">
    <property type="term" value="F:DNA binding"/>
    <property type="evidence" value="ECO:0007669"/>
    <property type="project" value="TreeGrafter"/>
</dbReference>
<dbReference type="InterPro" id="IPR007146">
    <property type="entry name" value="Sas10/Utp3/C1D"/>
</dbReference>
<evidence type="ECO:0000256" key="6">
    <source>
        <dbReference type="RuleBase" id="RU368003"/>
    </source>
</evidence>
<proteinExistence type="inferred from homology"/>
<dbReference type="GeneID" id="63727585"/>
<gene>
    <name evidence="8" type="ORF">ASPVEDRAFT_40179</name>
</gene>
<dbReference type="InterPro" id="IPR011082">
    <property type="entry name" value="Exosome-assoc_fac/DNA_repair"/>
</dbReference>
<dbReference type="Pfam" id="PF04000">
    <property type="entry name" value="Sas10_Utp3"/>
    <property type="match status" value="1"/>
</dbReference>
<sequence length="242" mass="27424">MESADLIPLIEQLDDNVDDLEEALVPILESTVIESSKKLPVLDKAKFHVLITYALESLIFSYLRLRGVKATEHPVFRELTRVRQYFDKIKTLETEPEQRTMVLDKQAAGRFIKHGLAGNDKYDLQREEQMAKEKARAQLKASLLAKKPSTTPEASSKAASSDSEHSNANTGPASGAEETKASQNMKTPENDAGPTRRHKNGKTKSDTKDGKHKKGRSKEERRERRNERRKKKDESRKARKET</sequence>
<dbReference type="PANTHER" id="PTHR15341:SF3">
    <property type="entry name" value="NUCLEAR NUCLEIC ACID-BINDING PROTEIN C1D"/>
    <property type="match status" value="1"/>
</dbReference>
<organism evidence="8 9">
    <name type="scientific">Aspergillus versicolor CBS 583.65</name>
    <dbReference type="NCBI Taxonomy" id="1036611"/>
    <lineage>
        <taxon>Eukaryota</taxon>
        <taxon>Fungi</taxon>
        <taxon>Dikarya</taxon>
        <taxon>Ascomycota</taxon>
        <taxon>Pezizomycotina</taxon>
        <taxon>Eurotiomycetes</taxon>
        <taxon>Eurotiomycetidae</taxon>
        <taxon>Eurotiales</taxon>
        <taxon>Aspergillaceae</taxon>
        <taxon>Aspergillus</taxon>
        <taxon>Aspergillus subgen. Nidulantes</taxon>
    </lineage>
</organism>
<dbReference type="AlphaFoldDB" id="A0A1L9PGI9"/>
<feature type="compositionally biased region" description="Basic and acidic residues" evidence="7">
    <location>
        <begin position="217"/>
        <end position="242"/>
    </location>
</feature>
<dbReference type="GO" id="GO:0000178">
    <property type="term" value="C:exosome (RNase complex)"/>
    <property type="evidence" value="ECO:0007669"/>
    <property type="project" value="TreeGrafter"/>
</dbReference>
<dbReference type="GO" id="GO:0010468">
    <property type="term" value="P:regulation of gene expression"/>
    <property type="evidence" value="ECO:0007669"/>
    <property type="project" value="TreeGrafter"/>
</dbReference>
<evidence type="ECO:0000313" key="9">
    <source>
        <dbReference type="Proteomes" id="UP000184073"/>
    </source>
</evidence>
<dbReference type="RefSeq" id="XP_040666401.1">
    <property type="nucleotide sequence ID" value="XM_040812074.1"/>
</dbReference>
<evidence type="ECO:0000256" key="7">
    <source>
        <dbReference type="SAM" id="MobiDB-lite"/>
    </source>
</evidence>